<keyword evidence="7 10" id="KW-0720">Serine protease</keyword>
<dbReference type="InterPro" id="IPR015500">
    <property type="entry name" value="Peptidase_S8_subtilisin-rel"/>
</dbReference>
<evidence type="ECO:0000256" key="5">
    <source>
        <dbReference type="ARBA" id="ARBA00022692"/>
    </source>
</evidence>
<evidence type="ECO:0000256" key="1">
    <source>
        <dbReference type="ARBA" id="ARBA00004162"/>
    </source>
</evidence>
<dbReference type="NCBIfam" id="TIGR03921">
    <property type="entry name" value="T7SS_mycosin"/>
    <property type="match status" value="1"/>
</dbReference>
<comment type="similarity">
    <text evidence="2 10">Belongs to the peptidase S8 family.</text>
</comment>
<evidence type="ECO:0000256" key="8">
    <source>
        <dbReference type="ARBA" id="ARBA00022989"/>
    </source>
</evidence>
<dbReference type="Proteomes" id="UP000635245">
    <property type="component" value="Unassembled WGS sequence"/>
</dbReference>
<dbReference type="SUPFAM" id="SSF52743">
    <property type="entry name" value="Subtilisin-like"/>
    <property type="match status" value="1"/>
</dbReference>
<feature type="transmembrane region" description="Helical" evidence="12">
    <location>
        <begin position="361"/>
        <end position="381"/>
    </location>
</feature>
<gene>
    <name evidence="14" type="primary">mycP</name>
    <name evidence="14" type="ORF">JHE00_32595</name>
</gene>
<feature type="active site" description="Charge relay system" evidence="10">
    <location>
        <position position="63"/>
    </location>
</feature>
<dbReference type="PANTHER" id="PTHR43399">
    <property type="entry name" value="SUBTILISIN-RELATED"/>
    <property type="match status" value="1"/>
</dbReference>
<evidence type="ECO:0000256" key="3">
    <source>
        <dbReference type="ARBA" id="ARBA00022475"/>
    </source>
</evidence>
<dbReference type="PROSITE" id="PS00137">
    <property type="entry name" value="SUBTILASE_HIS"/>
    <property type="match status" value="1"/>
</dbReference>
<evidence type="ECO:0000256" key="7">
    <source>
        <dbReference type="ARBA" id="ARBA00022825"/>
    </source>
</evidence>
<keyword evidence="8 12" id="KW-1133">Transmembrane helix</keyword>
<dbReference type="InterPro" id="IPR022398">
    <property type="entry name" value="Peptidase_S8_His-AS"/>
</dbReference>
<feature type="region of interest" description="Disordered" evidence="11">
    <location>
        <begin position="1"/>
        <end position="30"/>
    </location>
</feature>
<dbReference type="PANTHER" id="PTHR43399:SF4">
    <property type="entry name" value="CELL WALL-ASSOCIATED PROTEASE"/>
    <property type="match status" value="1"/>
</dbReference>
<evidence type="ECO:0000259" key="13">
    <source>
        <dbReference type="Pfam" id="PF00082"/>
    </source>
</evidence>
<keyword evidence="5 12" id="KW-0812">Transmembrane</keyword>
<dbReference type="EMBL" id="JAENJH010000013">
    <property type="protein sequence ID" value="MBK1789095.1"/>
    <property type="molecule type" value="Genomic_DNA"/>
</dbReference>
<dbReference type="PRINTS" id="PR00723">
    <property type="entry name" value="SUBTILISIN"/>
</dbReference>
<dbReference type="InterPro" id="IPR000209">
    <property type="entry name" value="Peptidase_S8/S53_dom"/>
</dbReference>
<evidence type="ECO:0000256" key="12">
    <source>
        <dbReference type="SAM" id="Phobius"/>
    </source>
</evidence>
<feature type="active site" description="Charge relay system" evidence="10">
    <location>
        <position position="100"/>
    </location>
</feature>
<evidence type="ECO:0000256" key="4">
    <source>
        <dbReference type="ARBA" id="ARBA00022670"/>
    </source>
</evidence>
<keyword evidence="15" id="KW-1185">Reference proteome</keyword>
<dbReference type="Pfam" id="PF00082">
    <property type="entry name" value="Peptidase_S8"/>
    <property type="match status" value="1"/>
</dbReference>
<dbReference type="GO" id="GO:0006508">
    <property type="term" value="P:proteolysis"/>
    <property type="evidence" value="ECO:0007669"/>
    <property type="project" value="UniProtKB-KW"/>
</dbReference>
<evidence type="ECO:0000256" key="2">
    <source>
        <dbReference type="ARBA" id="ARBA00011073"/>
    </source>
</evidence>
<organism evidence="14 15">
    <name type="scientific">Prauserella cavernicola</name>
    <dbReference type="NCBI Taxonomy" id="2800127"/>
    <lineage>
        <taxon>Bacteria</taxon>
        <taxon>Bacillati</taxon>
        <taxon>Actinomycetota</taxon>
        <taxon>Actinomycetes</taxon>
        <taxon>Pseudonocardiales</taxon>
        <taxon>Pseudonocardiaceae</taxon>
        <taxon>Prauserella</taxon>
    </lineage>
</organism>
<dbReference type="GO" id="GO:0004252">
    <property type="term" value="F:serine-type endopeptidase activity"/>
    <property type="evidence" value="ECO:0007669"/>
    <property type="project" value="UniProtKB-UniRule"/>
</dbReference>
<feature type="domain" description="Peptidase S8/S53" evidence="13">
    <location>
        <begin position="54"/>
        <end position="313"/>
    </location>
</feature>
<evidence type="ECO:0000256" key="9">
    <source>
        <dbReference type="ARBA" id="ARBA00023136"/>
    </source>
</evidence>
<keyword evidence="3" id="KW-1003">Cell membrane</keyword>
<evidence type="ECO:0000313" key="14">
    <source>
        <dbReference type="EMBL" id="MBK1789095.1"/>
    </source>
</evidence>
<dbReference type="AlphaFoldDB" id="A0A934QZH8"/>
<dbReference type="PROSITE" id="PS00136">
    <property type="entry name" value="SUBTILASE_ASP"/>
    <property type="match status" value="1"/>
</dbReference>
<protein>
    <submittedName>
        <fullName evidence="14">Type VII secretion-associated serine protease mycosin</fullName>
    </submittedName>
</protein>
<evidence type="ECO:0000256" key="6">
    <source>
        <dbReference type="ARBA" id="ARBA00022801"/>
    </source>
</evidence>
<dbReference type="InterPro" id="IPR036852">
    <property type="entry name" value="Peptidase_S8/S53_dom_sf"/>
</dbReference>
<keyword evidence="9 12" id="KW-0472">Membrane</keyword>
<dbReference type="InterPro" id="IPR051048">
    <property type="entry name" value="Peptidase_S8/S53_subtilisin"/>
</dbReference>
<feature type="region of interest" description="Disordered" evidence="11">
    <location>
        <begin position="391"/>
        <end position="419"/>
    </location>
</feature>
<evidence type="ECO:0000313" key="15">
    <source>
        <dbReference type="Proteomes" id="UP000635245"/>
    </source>
</evidence>
<dbReference type="Gene3D" id="3.40.50.200">
    <property type="entry name" value="Peptidase S8/S53 domain"/>
    <property type="match status" value="1"/>
</dbReference>
<accession>A0A934QZH8</accession>
<reference evidence="14" key="1">
    <citation type="submission" date="2020-12" db="EMBL/GenBank/DDBJ databases">
        <title>Prauserella sp. ASG 168, a novel actinomycete isolated from cave rock.</title>
        <authorList>
            <person name="Suriyachadkun C."/>
        </authorList>
    </citation>
    <scope>NUCLEOTIDE SEQUENCE</scope>
    <source>
        <strain evidence="14">ASG 168</strain>
    </source>
</reference>
<dbReference type="InterPro" id="IPR023827">
    <property type="entry name" value="Peptidase_S8_Asp-AS"/>
</dbReference>
<sequence>MAAAGVLTLTPVPAQAAPPEGACTNPDPARPAVVEQPWAQRALDPASVWRHSTGAGVLVAVVDSGVDADHPQLRADGKVLRGQDFYLVGDLPGNFDCVSHGTAVASIVAASRADGVGFSGIAPGARILPVRISERDLTDNGASEPVDPAVLARGIWYAADQGAKVINLSLAGTVDDRFVRDAVAYARSKDALVIAAAGNAQEDTLPGEPSYPAGYEGVLGVGAVEENGQRLGNSQIGPQVDLVAPGGAVLGATRAGGHEYWQGTSFATAFVSGTAALVRAAWPELSADEVARRLVATATPAPGGADSQAYGAGLVNPARAVSDGLSDEVPRRIADPEVPEPDPDAVAAAAWWDRMGTTARLTAGAAGAAAVAAVVLTWLVVRGRRGRFRARRAEPPAARASADELPEEMFLLPRPAPER</sequence>
<dbReference type="InterPro" id="IPR023834">
    <property type="entry name" value="T7SS_pept_S8A_mycosin"/>
</dbReference>
<comment type="subcellular location">
    <subcellularLocation>
        <location evidence="1">Cell membrane</location>
        <topology evidence="1">Single-pass membrane protein</topology>
    </subcellularLocation>
</comment>
<dbReference type="GO" id="GO:0005886">
    <property type="term" value="C:plasma membrane"/>
    <property type="evidence" value="ECO:0007669"/>
    <property type="project" value="UniProtKB-SubCell"/>
</dbReference>
<evidence type="ECO:0000256" key="10">
    <source>
        <dbReference type="PROSITE-ProRule" id="PRU01240"/>
    </source>
</evidence>
<name>A0A934QZH8_9PSEU</name>
<keyword evidence="6 10" id="KW-0378">Hydrolase</keyword>
<proteinExistence type="inferred from homology"/>
<comment type="caution">
    <text evidence="14">The sequence shown here is derived from an EMBL/GenBank/DDBJ whole genome shotgun (WGS) entry which is preliminary data.</text>
</comment>
<feature type="active site" description="Charge relay system" evidence="10">
    <location>
        <position position="265"/>
    </location>
</feature>
<keyword evidence="4 10" id="KW-0645">Protease</keyword>
<evidence type="ECO:0000256" key="11">
    <source>
        <dbReference type="SAM" id="MobiDB-lite"/>
    </source>
</evidence>
<dbReference type="PROSITE" id="PS51892">
    <property type="entry name" value="SUBTILASE"/>
    <property type="match status" value="1"/>
</dbReference>